<organism evidence="2 3">
    <name type="scientific">Kaistella treverensis</name>
    <dbReference type="NCBI Taxonomy" id="631455"/>
    <lineage>
        <taxon>Bacteria</taxon>
        <taxon>Pseudomonadati</taxon>
        <taxon>Bacteroidota</taxon>
        <taxon>Flavobacteriia</taxon>
        <taxon>Flavobacteriales</taxon>
        <taxon>Weeksellaceae</taxon>
        <taxon>Chryseobacterium group</taxon>
        <taxon>Kaistella</taxon>
    </lineage>
</organism>
<accession>A0A1I3MS77</accession>
<keyword evidence="3" id="KW-1185">Reference proteome</keyword>
<dbReference type="EMBL" id="FORQ01000003">
    <property type="protein sequence ID" value="SFI99827.1"/>
    <property type="molecule type" value="Genomic_DNA"/>
</dbReference>
<evidence type="ECO:0000313" key="2">
    <source>
        <dbReference type="EMBL" id="SFI99827.1"/>
    </source>
</evidence>
<reference evidence="3" key="1">
    <citation type="submission" date="2016-10" db="EMBL/GenBank/DDBJ databases">
        <authorList>
            <person name="Varghese N."/>
            <person name="Submissions S."/>
        </authorList>
    </citation>
    <scope>NUCLEOTIDE SEQUENCE [LARGE SCALE GENOMIC DNA]</scope>
    <source>
        <strain evidence="3">DSM 22251</strain>
    </source>
</reference>
<protein>
    <submittedName>
        <fullName evidence="2">Low affinity Fe/Cu permease</fullName>
    </submittedName>
</protein>
<dbReference type="Pfam" id="PF04120">
    <property type="entry name" value="Iron_permease"/>
    <property type="match status" value="1"/>
</dbReference>
<dbReference type="Proteomes" id="UP000242560">
    <property type="component" value="Unassembled WGS sequence"/>
</dbReference>
<evidence type="ECO:0000313" key="3">
    <source>
        <dbReference type="Proteomes" id="UP000242560"/>
    </source>
</evidence>
<proteinExistence type="predicted"/>
<feature type="transmembrane region" description="Helical" evidence="1">
    <location>
        <begin position="73"/>
        <end position="92"/>
    </location>
</feature>
<feature type="transmembrane region" description="Helical" evidence="1">
    <location>
        <begin position="48"/>
        <end position="67"/>
    </location>
</feature>
<keyword evidence="1" id="KW-0812">Transmembrane</keyword>
<name>A0A1I3MS77_9FLAO</name>
<dbReference type="GO" id="GO:0055085">
    <property type="term" value="P:transmembrane transport"/>
    <property type="evidence" value="ECO:0007669"/>
    <property type="project" value="InterPro"/>
</dbReference>
<dbReference type="InterPro" id="IPR007251">
    <property type="entry name" value="Iron_permease_Fet4"/>
</dbReference>
<keyword evidence="1" id="KW-1133">Transmembrane helix</keyword>
<dbReference type="AlphaFoldDB" id="A0A1I3MS77"/>
<keyword evidence="1" id="KW-0472">Membrane</keyword>
<sequence length="183" mass="20822">MCTIIASDSAFITKFTIMASLAEKDKEPRENFFDNFANWASKFTGSPGAFIGAAVIVLLWAISGPIFKFSETWQLVINTGTTIITFLMVFLIQKSQNKDSKAIQIKLNELIAAHEKASNRIVDIEDLTEKELDRLHRYYEKLSELAQEDNDLHISHSIDAAEDNQEVKMRNLHIEAEIEKEDK</sequence>
<gene>
    <name evidence="2" type="ORF">SAMN05421638_1763</name>
</gene>
<evidence type="ECO:0000256" key="1">
    <source>
        <dbReference type="SAM" id="Phobius"/>
    </source>
</evidence>